<keyword evidence="3" id="KW-1185">Reference proteome</keyword>
<evidence type="ECO:0000313" key="3">
    <source>
        <dbReference type="Proteomes" id="UP000588491"/>
    </source>
</evidence>
<proteinExistence type="predicted"/>
<evidence type="ECO:0000256" key="1">
    <source>
        <dbReference type="SAM" id="Phobius"/>
    </source>
</evidence>
<evidence type="ECO:0008006" key="4">
    <source>
        <dbReference type="Google" id="ProtNLM"/>
    </source>
</evidence>
<dbReference type="RefSeq" id="WP_101728937.1">
    <property type="nucleotide sequence ID" value="NZ_JABBPK010000001.1"/>
</dbReference>
<protein>
    <recommendedName>
        <fullName evidence="4">Integral inner membrane protein</fullName>
    </recommendedName>
</protein>
<evidence type="ECO:0000313" key="2">
    <source>
        <dbReference type="EMBL" id="NMO79935.1"/>
    </source>
</evidence>
<feature type="transmembrane region" description="Helical" evidence="1">
    <location>
        <begin position="82"/>
        <end position="107"/>
    </location>
</feature>
<comment type="caution">
    <text evidence="2">The sequence shown here is derived from an EMBL/GenBank/DDBJ whole genome shotgun (WGS) entry which is preliminary data.</text>
</comment>
<keyword evidence="1" id="KW-1133">Transmembrane helix</keyword>
<name>A0A7Y0KE32_9BACI</name>
<organism evidence="2 3">
    <name type="scientific">Niallia alba</name>
    <dbReference type="NCBI Taxonomy" id="2729105"/>
    <lineage>
        <taxon>Bacteria</taxon>
        <taxon>Bacillati</taxon>
        <taxon>Bacillota</taxon>
        <taxon>Bacilli</taxon>
        <taxon>Bacillales</taxon>
        <taxon>Bacillaceae</taxon>
        <taxon>Niallia</taxon>
    </lineage>
</organism>
<dbReference type="AlphaFoldDB" id="A0A7Y0KE32"/>
<gene>
    <name evidence="2" type="ORF">HHU08_23715</name>
</gene>
<feature type="transmembrane region" description="Helical" evidence="1">
    <location>
        <begin position="12"/>
        <end position="36"/>
    </location>
</feature>
<reference evidence="2 3" key="1">
    <citation type="submission" date="2020-04" db="EMBL/GenBank/DDBJ databases">
        <title>Bacillus sp. UniB3 isolated from commercial digestive syrup.</title>
        <authorList>
            <person name="Thorat V."/>
            <person name="Kirdat K."/>
            <person name="Tiwarekar B."/>
            <person name="Yadav A."/>
        </authorList>
    </citation>
    <scope>NUCLEOTIDE SEQUENCE [LARGE SCALE GENOMIC DNA]</scope>
    <source>
        <strain evidence="2 3">UniB3</strain>
    </source>
</reference>
<sequence length="153" mass="17714">MFSLSDLDKFAWAFFVILPIVSFIHAVGHHFFVWLFGGKGDLIVGKGKEIFCIGPIHIRLFYFIDAACHYKGIEKKKRWQRILIHGGGSLFNLLTVLVINFLIIQDILPRSSFFYQFAYFSFYYIFFALLPFDYGENAPSDGQAILLAWKKGR</sequence>
<keyword evidence="1" id="KW-0472">Membrane</keyword>
<accession>A0A7Y0KE32</accession>
<keyword evidence="1" id="KW-0812">Transmembrane</keyword>
<dbReference type="EMBL" id="JABBPK010000001">
    <property type="protein sequence ID" value="NMO79935.1"/>
    <property type="molecule type" value="Genomic_DNA"/>
</dbReference>
<feature type="transmembrane region" description="Helical" evidence="1">
    <location>
        <begin position="113"/>
        <end position="132"/>
    </location>
</feature>
<dbReference type="Proteomes" id="UP000588491">
    <property type="component" value="Unassembled WGS sequence"/>
</dbReference>